<accession>A0A8J3ITQ6</accession>
<organism evidence="1 2">
    <name type="scientific">Reticulibacter mediterranei</name>
    <dbReference type="NCBI Taxonomy" id="2778369"/>
    <lineage>
        <taxon>Bacteria</taxon>
        <taxon>Bacillati</taxon>
        <taxon>Chloroflexota</taxon>
        <taxon>Ktedonobacteria</taxon>
        <taxon>Ktedonobacterales</taxon>
        <taxon>Reticulibacteraceae</taxon>
        <taxon>Reticulibacter</taxon>
    </lineage>
</organism>
<dbReference type="RefSeq" id="WP_220209167.1">
    <property type="nucleotide sequence ID" value="NZ_BNJK01000002.1"/>
</dbReference>
<comment type="caution">
    <text evidence="1">The sequence shown here is derived from an EMBL/GenBank/DDBJ whole genome shotgun (WGS) entry which is preliminary data.</text>
</comment>
<keyword evidence="2" id="KW-1185">Reference proteome</keyword>
<gene>
    <name evidence="1" type="ORF">KSF_084610</name>
</gene>
<evidence type="ECO:0000313" key="2">
    <source>
        <dbReference type="Proteomes" id="UP000597444"/>
    </source>
</evidence>
<proteinExistence type="predicted"/>
<name>A0A8J3ITQ6_9CHLR</name>
<protein>
    <submittedName>
        <fullName evidence="1">Uncharacterized protein</fullName>
    </submittedName>
</protein>
<dbReference type="Proteomes" id="UP000597444">
    <property type="component" value="Unassembled WGS sequence"/>
</dbReference>
<dbReference type="EMBL" id="BNJK01000002">
    <property type="protein sequence ID" value="GHO98413.1"/>
    <property type="molecule type" value="Genomic_DNA"/>
</dbReference>
<evidence type="ECO:0000313" key="1">
    <source>
        <dbReference type="EMBL" id="GHO98413.1"/>
    </source>
</evidence>
<reference evidence="1" key="1">
    <citation type="submission" date="2020-10" db="EMBL/GenBank/DDBJ databases">
        <title>Taxonomic study of unclassified bacteria belonging to the class Ktedonobacteria.</title>
        <authorList>
            <person name="Yabe S."/>
            <person name="Wang C.M."/>
            <person name="Zheng Y."/>
            <person name="Sakai Y."/>
            <person name="Cavaletti L."/>
            <person name="Monciardini P."/>
            <person name="Donadio S."/>
        </authorList>
    </citation>
    <scope>NUCLEOTIDE SEQUENCE</scope>
    <source>
        <strain evidence="1">ID150040</strain>
    </source>
</reference>
<dbReference type="AlphaFoldDB" id="A0A8J3ITQ6"/>
<sequence length="263" mass="26492">MSGFMNADGSSLIGALNPSNVGQSLRVDSLGNLMVTSSGGAGSVVNVADPNTPANKLAIDASGRLTLAPNQSINIAQIAGAAPAASNTLPTANYIGGAAVSTNNPYPSADQIRLWIQNGQGFSCTTGKLTASGAITAGFSVYNPNASGKLIIIFAIEVMIGNTSFSSLNFVSGSDPAFGTSMTAANRRNGSGTTSIASLSYANTNQASPPGTSNTTICGASNTSIQGLQNGDVIFLNANTGIAFLPNLSAANSWCVSCQWLEI</sequence>